<protein>
    <submittedName>
        <fullName evidence="1">Cytochrome P450</fullName>
    </submittedName>
</protein>
<keyword evidence="2" id="KW-1185">Reference proteome</keyword>
<evidence type="ECO:0000313" key="1">
    <source>
        <dbReference type="EMBL" id="KAH7910744.1"/>
    </source>
</evidence>
<reference evidence="1" key="1">
    <citation type="journal article" date="2021" name="New Phytol.">
        <title>Evolutionary innovations through gain and loss of genes in the ectomycorrhizal Boletales.</title>
        <authorList>
            <person name="Wu G."/>
            <person name="Miyauchi S."/>
            <person name="Morin E."/>
            <person name="Kuo A."/>
            <person name="Drula E."/>
            <person name="Varga T."/>
            <person name="Kohler A."/>
            <person name="Feng B."/>
            <person name="Cao Y."/>
            <person name="Lipzen A."/>
            <person name="Daum C."/>
            <person name="Hundley H."/>
            <person name="Pangilinan J."/>
            <person name="Johnson J."/>
            <person name="Barry K."/>
            <person name="LaButti K."/>
            <person name="Ng V."/>
            <person name="Ahrendt S."/>
            <person name="Min B."/>
            <person name="Choi I.G."/>
            <person name="Park H."/>
            <person name="Plett J.M."/>
            <person name="Magnuson J."/>
            <person name="Spatafora J.W."/>
            <person name="Nagy L.G."/>
            <person name="Henrissat B."/>
            <person name="Grigoriev I.V."/>
            <person name="Yang Z.L."/>
            <person name="Xu J."/>
            <person name="Martin F.M."/>
        </authorList>
    </citation>
    <scope>NUCLEOTIDE SEQUENCE</scope>
    <source>
        <strain evidence="1">ATCC 28755</strain>
    </source>
</reference>
<accession>A0ACB8AD69</accession>
<evidence type="ECO:0000313" key="2">
    <source>
        <dbReference type="Proteomes" id="UP000790377"/>
    </source>
</evidence>
<proteinExistence type="predicted"/>
<dbReference type="EMBL" id="MU267701">
    <property type="protein sequence ID" value="KAH7910744.1"/>
    <property type="molecule type" value="Genomic_DNA"/>
</dbReference>
<name>A0ACB8AD69_9AGAM</name>
<sequence>MLSISTLDICLAGAGLYLVQRFLAKSSAPVPPGPSGWPIIGNLLDMPTEDPWLSYSKWAKQHGDITSVELFGRRFIFLNSPKAATDLFDKKGAMYADRPHLTMACDLSGWADGLIFLSSGDKFRRYRKNISRMIGKGPLRAFHSAEEIETCRFLLAVLKSPNDLMAHVRRTAGAVIFRISHGYEVEDDNDPFVTRAEKGMNILGQLIRPGTFLVDIIPALKYVPDWFPGASFKQFAKASEKLVTELVEIPHEFVKEQMAAGIAPNSLTSHLLSDDDLDSEQEHSIKWSAFSMYAGGSDTTVSSVYGFFLAMTLYPEVQAKAQAELDSVVGTDRLPTLEDLPALPYTAALCKEVLRWNVVTPLTSYHVATQDDMYEGYLIPKGSYIFANIWHLLNDEHKYPNPEEFNPERFLGPNPQADPRDFCFGFGRRICPGLHLAEASVFISCAMSLAVFDIRKAVENGVAITPEVKFTDGAICHPRPFKCSITPRSAKAEGLIIAS</sequence>
<dbReference type="Proteomes" id="UP000790377">
    <property type="component" value="Unassembled WGS sequence"/>
</dbReference>
<comment type="caution">
    <text evidence="1">The sequence shown here is derived from an EMBL/GenBank/DDBJ whole genome shotgun (WGS) entry which is preliminary data.</text>
</comment>
<organism evidence="1 2">
    <name type="scientific">Hygrophoropsis aurantiaca</name>
    <dbReference type="NCBI Taxonomy" id="72124"/>
    <lineage>
        <taxon>Eukaryota</taxon>
        <taxon>Fungi</taxon>
        <taxon>Dikarya</taxon>
        <taxon>Basidiomycota</taxon>
        <taxon>Agaricomycotina</taxon>
        <taxon>Agaricomycetes</taxon>
        <taxon>Agaricomycetidae</taxon>
        <taxon>Boletales</taxon>
        <taxon>Coniophorineae</taxon>
        <taxon>Hygrophoropsidaceae</taxon>
        <taxon>Hygrophoropsis</taxon>
    </lineage>
</organism>
<gene>
    <name evidence="1" type="ORF">BJ138DRAFT_1064488</name>
</gene>